<dbReference type="Pfam" id="PF01527">
    <property type="entry name" value="HTH_Tnp_1"/>
    <property type="match status" value="1"/>
</dbReference>
<accession>A0A9X5BKE2</accession>
<dbReference type="InterPro" id="IPR025948">
    <property type="entry name" value="HTH-like_dom"/>
</dbReference>
<organism evidence="4 5">
    <name type="scientific">Parablautia muri</name>
    <dbReference type="NCBI Taxonomy" id="2320879"/>
    <lineage>
        <taxon>Bacteria</taxon>
        <taxon>Bacillati</taxon>
        <taxon>Bacillota</taxon>
        <taxon>Clostridia</taxon>
        <taxon>Lachnospirales</taxon>
        <taxon>Lachnospiraceae</taxon>
        <taxon>Parablautia</taxon>
    </lineage>
</organism>
<sequence length="385" mass="45126">MSQNYTPEFKKKIVRLHEEEGRTYKSITAEYGVSKASISKWCSEFSKECQAKAQTNPDAPNEMELMKENLRLRKELEDARKENLFLKKAGGILCEGNRLEAYRFIEQHHKEFGVRWLLRRLGICPNAYYNYRKHRKADYYTQKEKIKEQIEEIYHSHNGVDGYRSMTAYLERRGYSYSQTTIRKYMNGELGLHSIVRPKKPGTKPGKPHKVFDNKLNQDFHADKPNQKWCTDFTYLFLRNGDVRYNCAIIDLYDRSVVASVTDKHITSDLAVRTLQKALDSQHLTKGGLLLHSDQGSQYTSKAFIEYCESVHVAQSMSKAGYPYDNAPMERYFNTLKNECTKLYEFRTDEELYQAVEEFAYVTYNHVRPHSYNGYRTPYQARTAA</sequence>
<dbReference type="SUPFAM" id="SSF53098">
    <property type="entry name" value="Ribonuclease H-like"/>
    <property type="match status" value="1"/>
</dbReference>
<evidence type="ECO:0000259" key="3">
    <source>
        <dbReference type="PROSITE" id="PS50994"/>
    </source>
</evidence>
<dbReference type="NCBIfam" id="NF033516">
    <property type="entry name" value="transpos_IS3"/>
    <property type="match status" value="1"/>
</dbReference>
<dbReference type="OrthoDB" id="9775203at2"/>
<dbReference type="InterPro" id="IPR002514">
    <property type="entry name" value="Transposase_8"/>
</dbReference>
<dbReference type="PANTHER" id="PTHR46889">
    <property type="entry name" value="TRANSPOSASE INSF FOR INSERTION SEQUENCE IS3B-RELATED"/>
    <property type="match status" value="1"/>
</dbReference>
<dbReference type="InterPro" id="IPR012337">
    <property type="entry name" value="RNaseH-like_sf"/>
</dbReference>
<dbReference type="GO" id="GO:0003677">
    <property type="term" value="F:DNA binding"/>
    <property type="evidence" value="ECO:0007669"/>
    <property type="project" value="InterPro"/>
</dbReference>
<dbReference type="InterPro" id="IPR001584">
    <property type="entry name" value="Integrase_cat-core"/>
</dbReference>
<gene>
    <name evidence="4" type="ORF">D5281_25125</name>
</gene>
<dbReference type="RefSeq" id="WP_160562534.1">
    <property type="nucleotide sequence ID" value="NZ_QZDT01000165.1"/>
</dbReference>
<proteinExistence type="predicted"/>
<evidence type="ECO:0000256" key="2">
    <source>
        <dbReference type="SAM" id="Coils"/>
    </source>
</evidence>
<dbReference type="GO" id="GO:0015074">
    <property type="term" value="P:DNA integration"/>
    <property type="evidence" value="ECO:0007669"/>
    <property type="project" value="InterPro"/>
</dbReference>
<keyword evidence="5" id="KW-1185">Reference proteome</keyword>
<dbReference type="AlphaFoldDB" id="A0A9X5BKE2"/>
<dbReference type="Proteomes" id="UP001154420">
    <property type="component" value="Unassembled WGS sequence"/>
</dbReference>
<dbReference type="Gene3D" id="3.30.420.10">
    <property type="entry name" value="Ribonuclease H-like superfamily/Ribonuclease H"/>
    <property type="match status" value="1"/>
</dbReference>
<comment type="function">
    <text evidence="1">Involved in the transposition of the insertion sequence.</text>
</comment>
<dbReference type="Pfam" id="PF13276">
    <property type="entry name" value="HTH_21"/>
    <property type="match status" value="1"/>
</dbReference>
<dbReference type="Pfam" id="PF00665">
    <property type="entry name" value="rve"/>
    <property type="match status" value="1"/>
</dbReference>
<evidence type="ECO:0000313" key="5">
    <source>
        <dbReference type="Proteomes" id="UP001154420"/>
    </source>
</evidence>
<dbReference type="InterPro" id="IPR048020">
    <property type="entry name" value="Transpos_IS3"/>
</dbReference>
<evidence type="ECO:0000256" key="1">
    <source>
        <dbReference type="ARBA" id="ARBA00002286"/>
    </source>
</evidence>
<dbReference type="SUPFAM" id="SSF46689">
    <property type="entry name" value="Homeodomain-like"/>
    <property type="match status" value="1"/>
</dbReference>
<comment type="caution">
    <text evidence="4">The sequence shown here is derived from an EMBL/GenBank/DDBJ whole genome shotgun (WGS) entry which is preliminary data.</text>
</comment>
<evidence type="ECO:0000313" key="4">
    <source>
        <dbReference type="EMBL" id="NBJ95686.1"/>
    </source>
</evidence>
<dbReference type="EMBL" id="QZDT01000165">
    <property type="protein sequence ID" value="NBJ95686.1"/>
    <property type="molecule type" value="Genomic_DNA"/>
</dbReference>
<keyword evidence="2" id="KW-0175">Coiled coil</keyword>
<dbReference type="PANTHER" id="PTHR46889:SF4">
    <property type="entry name" value="TRANSPOSASE INSO FOR INSERTION SEQUENCE ELEMENT IS911B-RELATED"/>
    <property type="match status" value="1"/>
</dbReference>
<dbReference type="InterPro" id="IPR009057">
    <property type="entry name" value="Homeodomain-like_sf"/>
</dbReference>
<dbReference type="Pfam" id="PF13333">
    <property type="entry name" value="rve_2"/>
    <property type="match status" value="1"/>
</dbReference>
<dbReference type="InterPro" id="IPR050900">
    <property type="entry name" value="Transposase_IS3/IS150/IS904"/>
</dbReference>
<dbReference type="InterPro" id="IPR036397">
    <property type="entry name" value="RNaseH_sf"/>
</dbReference>
<feature type="coiled-coil region" evidence="2">
    <location>
        <begin position="62"/>
        <end position="89"/>
    </location>
</feature>
<name>A0A9X5BKE2_9FIRM</name>
<protein>
    <submittedName>
        <fullName evidence="4">IS3 family transposase</fullName>
    </submittedName>
</protein>
<dbReference type="GO" id="GO:0006313">
    <property type="term" value="P:DNA transposition"/>
    <property type="evidence" value="ECO:0007669"/>
    <property type="project" value="InterPro"/>
</dbReference>
<dbReference type="GO" id="GO:0004803">
    <property type="term" value="F:transposase activity"/>
    <property type="evidence" value="ECO:0007669"/>
    <property type="project" value="InterPro"/>
</dbReference>
<feature type="domain" description="Integrase catalytic" evidence="3">
    <location>
        <begin position="221"/>
        <end position="385"/>
    </location>
</feature>
<reference evidence="4" key="1">
    <citation type="submission" date="2018-09" db="EMBL/GenBank/DDBJ databases">
        <title>Murine metabolic-syndrome-specific gut microbial biobank.</title>
        <authorList>
            <person name="Liu C."/>
        </authorList>
    </citation>
    <scope>NUCLEOTIDE SEQUENCE</scope>
    <source>
        <strain evidence="4">D42-62</strain>
    </source>
</reference>
<dbReference type="Gene3D" id="1.10.10.60">
    <property type="entry name" value="Homeodomain-like"/>
    <property type="match status" value="1"/>
</dbReference>
<dbReference type="PROSITE" id="PS50994">
    <property type="entry name" value="INTEGRASE"/>
    <property type="match status" value="1"/>
</dbReference>